<gene>
    <name evidence="3" type="ORF">NP233_g5696</name>
</gene>
<protein>
    <recommendedName>
        <fullName evidence="2">Aminoglycoside phosphotransferase domain-containing protein</fullName>
    </recommendedName>
</protein>
<proteinExistence type="predicted"/>
<dbReference type="AlphaFoldDB" id="A0AAD5VSQ2"/>
<dbReference type="PANTHER" id="PTHR21310:SF15">
    <property type="entry name" value="AMINOGLYCOSIDE PHOSPHOTRANSFERASE DOMAIN-CONTAINING PROTEIN"/>
    <property type="match status" value="1"/>
</dbReference>
<comment type="caution">
    <text evidence="3">The sequence shown here is derived from an EMBL/GenBank/DDBJ whole genome shotgun (WGS) entry which is preliminary data.</text>
</comment>
<name>A0AAD5VSQ2_9AGAR</name>
<feature type="domain" description="Aminoglycoside phosphotransferase" evidence="2">
    <location>
        <begin position="53"/>
        <end position="289"/>
    </location>
</feature>
<dbReference type="Pfam" id="PF01636">
    <property type="entry name" value="APH"/>
    <property type="match status" value="1"/>
</dbReference>
<dbReference type="Gene3D" id="3.90.1200.10">
    <property type="match status" value="1"/>
</dbReference>
<keyword evidence="4" id="KW-1185">Reference proteome</keyword>
<dbReference type="PANTHER" id="PTHR21310">
    <property type="entry name" value="AMINOGLYCOSIDE PHOSPHOTRANSFERASE-RELATED-RELATED"/>
    <property type="match status" value="1"/>
</dbReference>
<dbReference type="EMBL" id="JANIEX010000344">
    <property type="protein sequence ID" value="KAJ3568455.1"/>
    <property type="molecule type" value="Genomic_DNA"/>
</dbReference>
<feature type="signal peptide" evidence="1">
    <location>
        <begin position="1"/>
        <end position="19"/>
    </location>
</feature>
<accession>A0AAD5VSQ2</accession>
<dbReference type="Proteomes" id="UP001213000">
    <property type="component" value="Unassembled WGS sequence"/>
</dbReference>
<sequence>MTVLPSRIIFGALWRLWLLAPNQWRLRVYRKLKGWDRYSEKLGWSTWRLPFGLVLKFTRRQHPQIEVSNIHFVRDHTSIPVPTVRDSIFDSAEGTGLIVMDWIDGETLCKWLDRHTETPLEVTDCINALLNPSSHDKIDHAAIMEKYHQYAHFKTDLSTAGLLLDDMRNALLELRSVQSESSAICGLGGRPLPSARCSDQRHTLPPSQDVNSFHEKLLAMALRGPCESRRPRIMQLAEPVFRKHHRVCFTHTDLNSLNIMVRNGRLVGIIDWEYAGWYPEYWEYTALSYVVDNNQPELTFWGAVGIFSGKYEQELALEKALWACTGVDVVYPGTRPEFYLDQP</sequence>
<reference evidence="3" key="1">
    <citation type="submission" date="2022-07" db="EMBL/GenBank/DDBJ databases">
        <title>Genome Sequence of Leucocoprinus birnbaumii.</title>
        <authorList>
            <person name="Buettner E."/>
        </authorList>
    </citation>
    <scope>NUCLEOTIDE SEQUENCE</scope>
    <source>
        <strain evidence="3">VT141</strain>
    </source>
</reference>
<evidence type="ECO:0000313" key="4">
    <source>
        <dbReference type="Proteomes" id="UP001213000"/>
    </source>
</evidence>
<dbReference type="InterPro" id="IPR011009">
    <property type="entry name" value="Kinase-like_dom_sf"/>
</dbReference>
<evidence type="ECO:0000259" key="2">
    <source>
        <dbReference type="Pfam" id="PF01636"/>
    </source>
</evidence>
<feature type="chain" id="PRO_5042068713" description="Aminoglycoside phosphotransferase domain-containing protein" evidence="1">
    <location>
        <begin position="20"/>
        <end position="343"/>
    </location>
</feature>
<dbReference type="SUPFAM" id="SSF56112">
    <property type="entry name" value="Protein kinase-like (PK-like)"/>
    <property type="match status" value="1"/>
</dbReference>
<organism evidence="3 4">
    <name type="scientific">Leucocoprinus birnbaumii</name>
    <dbReference type="NCBI Taxonomy" id="56174"/>
    <lineage>
        <taxon>Eukaryota</taxon>
        <taxon>Fungi</taxon>
        <taxon>Dikarya</taxon>
        <taxon>Basidiomycota</taxon>
        <taxon>Agaricomycotina</taxon>
        <taxon>Agaricomycetes</taxon>
        <taxon>Agaricomycetidae</taxon>
        <taxon>Agaricales</taxon>
        <taxon>Agaricineae</taxon>
        <taxon>Agaricaceae</taxon>
        <taxon>Leucocoprinus</taxon>
    </lineage>
</organism>
<evidence type="ECO:0000256" key="1">
    <source>
        <dbReference type="SAM" id="SignalP"/>
    </source>
</evidence>
<evidence type="ECO:0000313" key="3">
    <source>
        <dbReference type="EMBL" id="KAJ3568455.1"/>
    </source>
</evidence>
<dbReference type="InterPro" id="IPR002575">
    <property type="entry name" value="Aminoglycoside_PTrfase"/>
</dbReference>
<keyword evidence="1" id="KW-0732">Signal</keyword>
<dbReference type="InterPro" id="IPR051678">
    <property type="entry name" value="AGP_Transferase"/>
</dbReference>